<geneLocation type="plasmid" evidence="3">
    <name>Plasmid2 dna</name>
</geneLocation>
<keyword evidence="2" id="KW-0614">Plasmid</keyword>
<proteinExistence type="predicted"/>
<dbReference type="CDD" id="cd10227">
    <property type="entry name" value="ASKHA_NBD_ParM-like"/>
    <property type="match status" value="1"/>
</dbReference>
<dbReference type="InterPro" id="IPR040607">
    <property type="entry name" value="ALP_N"/>
</dbReference>
<organism evidence="2 3">
    <name type="scientific">Anabaenopsis circularis NIES-21</name>
    <dbReference type="NCBI Taxonomy" id="1085406"/>
    <lineage>
        <taxon>Bacteria</taxon>
        <taxon>Bacillati</taxon>
        <taxon>Cyanobacteriota</taxon>
        <taxon>Cyanophyceae</taxon>
        <taxon>Nostocales</taxon>
        <taxon>Nodulariaceae</taxon>
        <taxon>Anabaenopsis</taxon>
    </lineage>
</organism>
<evidence type="ECO:0000313" key="2">
    <source>
        <dbReference type="EMBL" id="BAY20143.1"/>
    </source>
</evidence>
<gene>
    <name evidence="2" type="ORF">NIES21_60130</name>
</gene>
<accession>A0A1Z4GRM0</accession>
<feature type="domain" description="Actin-like protein N-terminal" evidence="1">
    <location>
        <begin position="14"/>
        <end position="150"/>
    </location>
</feature>
<protein>
    <recommendedName>
        <fullName evidence="1">Actin-like protein N-terminal domain-containing protein</fullName>
    </recommendedName>
</protein>
<dbReference type="Gene3D" id="3.30.420.40">
    <property type="match status" value="2"/>
</dbReference>
<dbReference type="Proteomes" id="UP000218287">
    <property type="component" value="Plasmid Plasmid2 dna"/>
</dbReference>
<evidence type="ECO:0000313" key="3">
    <source>
        <dbReference type="Proteomes" id="UP000218287"/>
    </source>
</evidence>
<dbReference type="Pfam" id="PF17989">
    <property type="entry name" value="ALP_N"/>
    <property type="match status" value="1"/>
</dbReference>
<name>A0A1Z4GRM0_9CYAN</name>
<keyword evidence="3" id="KW-1185">Reference proteome</keyword>
<dbReference type="AlphaFoldDB" id="A0A1Z4GRM0"/>
<dbReference type="SUPFAM" id="SSF53067">
    <property type="entry name" value="Actin-like ATPase domain"/>
    <property type="match status" value="2"/>
</dbReference>
<reference evidence="2 3" key="1">
    <citation type="submission" date="2017-06" db="EMBL/GenBank/DDBJ databases">
        <title>Genome sequencing of cyanobaciteial culture collection at National Institute for Environmental Studies (NIES).</title>
        <authorList>
            <person name="Hirose Y."/>
            <person name="Shimura Y."/>
            <person name="Fujisawa T."/>
            <person name="Nakamura Y."/>
            <person name="Kawachi M."/>
        </authorList>
    </citation>
    <scope>NUCLEOTIDE SEQUENCE [LARGE SCALE GENOMIC DNA]</scope>
    <source>
        <strain evidence="2 3">NIES-21</strain>
        <plasmid evidence="3">Plasmid2 dna</plasmid>
    </source>
</reference>
<dbReference type="InterPro" id="IPR043129">
    <property type="entry name" value="ATPase_NBD"/>
</dbReference>
<evidence type="ECO:0000259" key="1">
    <source>
        <dbReference type="Pfam" id="PF17989"/>
    </source>
</evidence>
<sequence length="313" mass="34389">MTNVHALQKIFPAGFDNGYGSLKLLVDGFDVVRVPSYISTADMEDVPGRVVFNGTAYTVGESAFRAGDHFERNTDSNENKVKNALTTLLGALAHLPHRKAWHLKLVVSLHDVALAKDLTQVLNGEYHAVLAGKPAEIKVEVLKVVPEGMGALFGQALPKKLTVIDFGNGTTLYSRYTQGKREVHTPYPVGVEVLIDEIAQKMKHLNGGKLGDPSKVRFCLENGHTRYSRDIDIKDVYMACFKDWYEKYLKKVVGMALDAKHQGDEIWAIGGGCLLPGFRKLLEKNGFKVLDNPVEANAAGLLEMAKAIVNKNA</sequence>
<dbReference type="OrthoDB" id="504737at2"/>
<dbReference type="EMBL" id="AP018176">
    <property type="protein sequence ID" value="BAY20143.1"/>
    <property type="molecule type" value="Genomic_DNA"/>
</dbReference>